<dbReference type="InterPro" id="IPR036390">
    <property type="entry name" value="WH_DNA-bd_sf"/>
</dbReference>
<dbReference type="NCBIfam" id="TIGR00638">
    <property type="entry name" value="Mop"/>
    <property type="match status" value="1"/>
</dbReference>
<dbReference type="Gene3D" id="1.10.10.10">
    <property type="entry name" value="Winged helix-like DNA-binding domain superfamily/Winged helix DNA-binding domain"/>
    <property type="match status" value="1"/>
</dbReference>
<dbReference type="OrthoDB" id="70912at2157"/>
<evidence type="ECO:0000313" key="4">
    <source>
        <dbReference type="EMBL" id="OVE85217.1"/>
    </source>
</evidence>
<dbReference type="Pfam" id="PF03459">
    <property type="entry name" value="TOBE"/>
    <property type="match status" value="1"/>
</dbReference>
<dbReference type="InterPro" id="IPR004606">
    <property type="entry name" value="Mop_domain"/>
</dbReference>
<name>A0A202EAF5_9EURY</name>
<dbReference type="PROSITE" id="PS51866">
    <property type="entry name" value="MOP"/>
    <property type="match status" value="1"/>
</dbReference>
<evidence type="ECO:0000256" key="1">
    <source>
        <dbReference type="ARBA" id="ARBA00004202"/>
    </source>
</evidence>
<dbReference type="SUPFAM" id="SSF46785">
    <property type="entry name" value="Winged helix' DNA-binding domain"/>
    <property type="match status" value="1"/>
</dbReference>
<organism evidence="4 5">
    <name type="scientific">Natronolimnobius baerhuensis</name>
    <dbReference type="NCBI Taxonomy" id="253108"/>
    <lineage>
        <taxon>Archaea</taxon>
        <taxon>Methanobacteriati</taxon>
        <taxon>Methanobacteriota</taxon>
        <taxon>Stenosarchaea group</taxon>
        <taxon>Halobacteria</taxon>
        <taxon>Halobacteriales</taxon>
        <taxon>Natrialbaceae</taxon>
        <taxon>Natronolimnobius</taxon>
    </lineage>
</organism>
<comment type="caution">
    <text evidence="4">The sequence shown here is derived from an EMBL/GenBank/DDBJ whole genome shotgun (WGS) entry which is preliminary data.</text>
</comment>
<dbReference type="InterPro" id="IPR036388">
    <property type="entry name" value="WH-like_DNA-bd_sf"/>
</dbReference>
<keyword evidence="5" id="KW-1185">Reference proteome</keyword>
<accession>A0A202EAF5</accession>
<keyword evidence="2" id="KW-0500">Molybdenum</keyword>
<dbReference type="SUPFAM" id="SSF50331">
    <property type="entry name" value="MOP-like"/>
    <property type="match status" value="1"/>
</dbReference>
<feature type="domain" description="Mop" evidence="3">
    <location>
        <begin position="161"/>
        <end position="227"/>
    </location>
</feature>
<dbReference type="InterPro" id="IPR005116">
    <property type="entry name" value="Transp-assoc_OB_typ1"/>
</dbReference>
<evidence type="ECO:0000313" key="5">
    <source>
        <dbReference type="Proteomes" id="UP000196084"/>
    </source>
</evidence>
<dbReference type="Gene3D" id="2.40.50.100">
    <property type="match status" value="1"/>
</dbReference>
<dbReference type="RefSeq" id="WP_087714958.1">
    <property type="nucleotide sequence ID" value="NZ_MWPH01000002.1"/>
</dbReference>
<evidence type="ECO:0000259" key="3">
    <source>
        <dbReference type="PROSITE" id="PS51866"/>
    </source>
</evidence>
<sequence>MQVEREYATRLVIGSVTIEQRDIDMLAAIDEFGSMHKAADELGRSYARLQNRIVEIESAVGSITERRRGGSGGGGTDLTETAHDLRRRFERHAVELDGVAHVTESVFTGPVRDRQGELATVDTDIGPILALVPDSATDVQVTVRSDAVVLTDPADAPRADGTSLRNQFSGTVSGLEAGESITSVTVRLADNAAIQALVTNASVDRLGLEAGREIAVSFKATAARAIALEGGETGSE</sequence>
<reference evidence="4 5" key="1">
    <citation type="submission" date="2017-02" db="EMBL/GenBank/DDBJ databases">
        <title>Natronthermophilus aegyptiacus gen. nov.,sp. nov., an aerobic, extremely halophilic alkalithermophilic archaeon isolated from the athalassohaline Wadi An Natrun, Egypt.</title>
        <authorList>
            <person name="Zhao B."/>
        </authorList>
    </citation>
    <scope>NUCLEOTIDE SEQUENCE [LARGE SCALE GENOMIC DNA]</scope>
    <source>
        <strain evidence="4 5">CGMCC 1.3597</strain>
    </source>
</reference>
<dbReference type="EMBL" id="MWPH01000002">
    <property type="protein sequence ID" value="OVE85217.1"/>
    <property type="molecule type" value="Genomic_DNA"/>
</dbReference>
<dbReference type="GO" id="GO:0015689">
    <property type="term" value="P:molybdate ion transport"/>
    <property type="evidence" value="ECO:0007669"/>
    <property type="project" value="InterPro"/>
</dbReference>
<dbReference type="PANTHER" id="PTHR30432:SF1">
    <property type="entry name" value="DNA-BINDING TRANSCRIPTIONAL DUAL REGULATOR MODE"/>
    <property type="match status" value="1"/>
</dbReference>
<dbReference type="InterPro" id="IPR051815">
    <property type="entry name" value="Molybdate_resp_trans_reg"/>
</dbReference>
<protein>
    <submittedName>
        <fullName evidence="4">Molybdenum-binding protein</fullName>
    </submittedName>
</protein>
<dbReference type="GO" id="GO:0005886">
    <property type="term" value="C:plasma membrane"/>
    <property type="evidence" value="ECO:0007669"/>
    <property type="project" value="UniProtKB-SubCell"/>
</dbReference>
<evidence type="ECO:0000256" key="2">
    <source>
        <dbReference type="ARBA" id="ARBA00022505"/>
    </source>
</evidence>
<dbReference type="Proteomes" id="UP000196084">
    <property type="component" value="Unassembled WGS sequence"/>
</dbReference>
<gene>
    <name evidence="4" type="ORF">B2G88_10370</name>
</gene>
<comment type="subcellular location">
    <subcellularLocation>
        <location evidence="1">Cell membrane</location>
        <topology evidence="1">Peripheral membrane protein</topology>
    </subcellularLocation>
</comment>
<dbReference type="InterPro" id="IPR008995">
    <property type="entry name" value="Mo/tungstate-bd_C_term_dom"/>
</dbReference>
<proteinExistence type="predicted"/>
<dbReference type="PANTHER" id="PTHR30432">
    <property type="entry name" value="TRANSCRIPTIONAL REGULATOR MODE"/>
    <property type="match status" value="1"/>
</dbReference>
<dbReference type="AlphaFoldDB" id="A0A202EAF5"/>